<keyword evidence="1" id="KW-1133">Transmembrane helix</keyword>
<dbReference type="STRING" id="1499967.U27_01847"/>
<name>A0A0S6W5Y2_VECG1</name>
<feature type="transmembrane region" description="Helical" evidence="1">
    <location>
        <begin position="12"/>
        <end position="32"/>
    </location>
</feature>
<dbReference type="Proteomes" id="UP000030661">
    <property type="component" value="Unassembled WGS sequence"/>
</dbReference>
<evidence type="ECO:0000313" key="2">
    <source>
        <dbReference type="EMBL" id="GAK55016.1"/>
    </source>
</evidence>
<gene>
    <name evidence="2" type="ORF">U27_01847</name>
</gene>
<protein>
    <submittedName>
        <fullName evidence="2">Type II secretory pathway</fullName>
    </submittedName>
</protein>
<keyword evidence="3" id="KW-1185">Reference proteome</keyword>
<evidence type="ECO:0000256" key="1">
    <source>
        <dbReference type="SAM" id="Phobius"/>
    </source>
</evidence>
<dbReference type="NCBIfam" id="TIGR02532">
    <property type="entry name" value="IV_pilin_GFxxxE"/>
    <property type="match status" value="1"/>
</dbReference>
<dbReference type="AlphaFoldDB" id="A0A0S6W5Y2"/>
<reference evidence="2" key="1">
    <citation type="journal article" date="2015" name="PeerJ">
        <title>First genomic representation of candidate bacterial phylum KSB3 points to enhanced environmental sensing as a trigger of wastewater bulking.</title>
        <authorList>
            <person name="Sekiguchi Y."/>
            <person name="Ohashi A."/>
            <person name="Parks D.H."/>
            <person name="Yamauchi T."/>
            <person name="Tyson G.W."/>
            <person name="Hugenholtz P."/>
        </authorList>
    </citation>
    <scope>NUCLEOTIDE SEQUENCE [LARGE SCALE GENOMIC DNA]</scope>
</reference>
<accession>A0A0S6W5Y2</accession>
<dbReference type="EMBL" id="DF820463">
    <property type="protein sequence ID" value="GAK55016.1"/>
    <property type="molecule type" value="Genomic_DNA"/>
</dbReference>
<dbReference type="Pfam" id="PF07963">
    <property type="entry name" value="N_methyl"/>
    <property type="match status" value="1"/>
</dbReference>
<organism evidence="2">
    <name type="scientific">Vecturithrix granuli</name>
    <dbReference type="NCBI Taxonomy" id="1499967"/>
    <lineage>
        <taxon>Bacteria</taxon>
        <taxon>Candidatus Moduliflexota</taxon>
        <taxon>Candidatus Vecturitrichia</taxon>
        <taxon>Candidatus Vecturitrichales</taxon>
        <taxon>Candidatus Vecturitrichaceae</taxon>
        <taxon>Candidatus Vecturithrix</taxon>
    </lineage>
</organism>
<dbReference type="HOGENOM" id="CLU_1892049_0_0_0"/>
<sequence length="143" mass="16158">MRIQGEKGFSLLEVLIAIAILSILMGGFLTLMQAENQVIRASAEILSARLKANEAMERVKATRFDELKSFSVVTVSKQTPMTVDVQVSNFSETEGLKKVVTSVKWFDQRGREREYKLTTLRTRYHQRSQALTAFVTQEKGGEL</sequence>
<keyword evidence="1" id="KW-0812">Transmembrane</keyword>
<evidence type="ECO:0000313" key="3">
    <source>
        <dbReference type="Proteomes" id="UP000030661"/>
    </source>
</evidence>
<keyword evidence="1" id="KW-0472">Membrane</keyword>
<dbReference type="InterPro" id="IPR012902">
    <property type="entry name" value="N_methyl_site"/>
</dbReference>
<proteinExistence type="predicted"/>